<evidence type="ECO:0000313" key="2">
    <source>
        <dbReference type="Proteomes" id="UP000283855"/>
    </source>
</evidence>
<name>A0A413T142_9BACT</name>
<protein>
    <recommendedName>
        <fullName evidence="3">DUF1792 domain-containing protein</fullName>
    </recommendedName>
</protein>
<organism evidence="1 2">
    <name type="scientific">Phocaeicola coprophilus</name>
    <dbReference type="NCBI Taxonomy" id="387090"/>
    <lineage>
        <taxon>Bacteria</taxon>
        <taxon>Pseudomonadati</taxon>
        <taxon>Bacteroidota</taxon>
        <taxon>Bacteroidia</taxon>
        <taxon>Bacteroidales</taxon>
        <taxon>Bacteroidaceae</taxon>
        <taxon>Phocaeicola</taxon>
    </lineage>
</organism>
<evidence type="ECO:0000313" key="1">
    <source>
        <dbReference type="EMBL" id="RHA76495.1"/>
    </source>
</evidence>
<reference evidence="1 2" key="1">
    <citation type="submission" date="2018-08" db="EMBL/GenBank/DDBJ databases">
        <title>A genome reference for cultivated species of the human gut microbiota.</title>
        <authorList>
            <person name="Zou Y."/>
            <person name="Xue W."/>
            <person name="Luo G."/>
        </authorList>
    </citation>
    <scope>NUCLEOTIDE SEQUENCE [LARGE SCALE GENOMIC DNA]</scope>
    <source>
        <strain evidence="1 2">AM42-38</strain>
    </source>
</reference>
<dbReference type="Proteomes" id="UP000283855">
    <property type="component" value="Unassembled WGS sequence"/>
</dbReference>
<evidence type="ECO:0008006" key="3">
    <source>
        <dbReference type="Google" id="ProtNLM"/>
    </source>
</evidence>
<sequence length="329" mass="38494">MIKLSYLTLRILHKLYVKVSNSKKCMNLDDVCIDYQEASNIIKKYLISEQPFMVSRFGAVEISALTNYLGIKSAKHSVLKYIMDKEPQWWWNDGVRYCMKNNAGFFPNTDENLCKFSELILNDLQDIDILISWQPDEYRFISYMKKNIPRIHYVTIDSFMCEEPWTYYLKGKKVLVVHPFAQEIEDQYRNNRTKLFKNPKVLPEFKLITYPSVQSIGGNSLYKSWFDALKKMENDISTIDFDICLLGCGAYGMPLAAYIKRMGKTAIHIGGSLQLLFGIRGARWEDPLYGIGIHHEQGAYCKHFNEHWIRPYKQSMVKNSKQVDNGCYW</sequence>
<gene>
    <name evidence="1" type="ORF">DW921_06455</name>
</gene>
<comment type="caution">
    <text evidence="1">The sequence shown here is derived from an EMBL/GenBank/DDBJ whole genome shotgun (WGS) entry which is preliminary data.</text>
</comment>
<proteinExistence type="predicted"/>
<dbReference type="EMBL" id="QSFT01000010">
    <property type="protein sequence ID" value="RHA76495.1"/>
    <property type="molecule type" value="Genomic_DNA"/>
</dbReference>
<accession>A0A413T142</accession>
<dbReference type="AlphaFoldDB" id="A0A413T142"/>